<name>A0A4S2KII2_9HYME</name>
<sequence>MDNENGSCAYDGEENAQLSPLQRLPVEVVGGEPAPEGAYPYIVSLHAYSQHFCAGSTLNERWIITAANKRSTSIAMFVTNPSCA</sequence>
<comment type="caution">
    <text evidence="3">The sequence shown here is derived from an EMBL/GenBank/DDBJ whole genome shotgun (WGS) entry which is preliminary data.</text>
</comment>
<dbReference type="PANTHER" id="PTHR24252">
    <property type="entry name" value="ACROSIN-RELATED"/>
    <property type="match status" value="1"/>
</dbReference>
<dbReference type="PANTHER" id="PTHR24252:SF7">
    <property type="entry name" value="HYALIN"/>
    <property type="match status" value="1"/>
</dbReference>
<keyword evidence="4" id="KW-1185">Reference proteome</keyword>
<dbReference type="AlphaFoldDB" id="A0A4S2KII2"/>
<feature type="domain" description="Peptidase S1" evidence="2">
    <location>
        <begin position="28"/>
        <end position="68"/>
    </location>
</feature>
<accession>A0A4S2KII2</accession>
<reference evidence="3 4" key="1">
    <citation type="journal article" date="2019" name="Philos. Trans. R. Soc. Lond., B, Biol. Sci.">
        <title>Ant behaviour and brain gene expression of defending hosts depend on the ecological success of the intruding social parasite.</title>
        <authorList>
            <person name="Kaur R."/>
            <person name="Stoldt M."/>
            <person name="Jongepier E."/>
            <person name="Feldmeyer B."/>
            <person name="Menzel F."/>
            <person name="Bornberg-Bauer E."/>
            <person name="Foitzik S."/>
        </authorList>
    </citation>
    <scope>NUCLEOTIDE SEQUENCE [LARGE SCALE GENOMIC DNA]</scope>
    <source>
        <tissue evidence="3">Whole body</tissue>
    </source>
</reference>
<dbReference type="Proteomes" id="UP000310200">
    <property type="component" value="Unassembled WGS sequence"/>
</dbReference>
<evidence type="ECO:0000313" key="4">
    <source>
        <dbReference type="Proteomes" id="UP000310200"/>
    </source>
</evidence>
<dbReference type="GO" id="GO:0006508">
    <property type="term" value="P:proteolysis"/>
    <property type="evidence" value="ECO:0007669"/>
    <property type="project" value="InterPro"/>
</dbReference>
<keyword evidence="1" id="KW-1015">Disulfide bond</keyword>
<dbReference type="Pfam" id="PF00089">
    <property type="entry name" value="Trypsin"/>
    <property type="match status" value="1"/>
</dbReference>
<dbReference type="STRING" id="300112.A0A4S2KII2"/>
<dbReference type="InterPro" id="IPR009003">
    <property type="entry name" value="Peptidase_S1_PA"/>
</dbReference>
<evidence type="ECO:0000313" key="3">
    <source>
        <dbReference type="EMBL" id="TGZ47719.1"/>
    </source>
</evidence>
<gene>
    <name evidence="3" type="ORF">DBV15_06281</name>
</gene>
<evidence type="ECO:0000256" key="1">
    <source>
        <dbReference type="ARBA" id="ARBA00023157"/>
    </source>
</evidence>
<proteinExistence type="predicted"/>
<dbReference type="InterPro" id="IPR001254">
    <property type="entry name" value="Trypsin_dom"/>
</dbReference>
<dbReference type="EMBL" id="QBLH01002716">
    <property type="protein sequence ID" value="TGZ47719.1"/>
    <property type="molecule type" value="Genomic_DNA"/>
</dbReference>
<dbReference type="InterPro" id="IPR043504">
    <property type="entry name" value="Peptidase_S1_PA_chymotrypsin"/>
</dbReference>
<dbReference type="SUPFAM" id="SSF50494">
    <property type="entry name" value="Trypsin-like serine proteases"/>
    <property type="match status" value="1"/>
</dbReference>
<evidence type="ECO:0000259" key="2">
    <source>
        <dbReference type="Pfam" id="PF00089"/>
    </source>
</evidence>
<protein>
    <recommendedName>
        <fullName evidence="2">Peptidase S1 domain-containing protein</fullName>
    </recommendedName>
</protein>
<organism evidence="3 4">
    <name type="scientific">Temnothorax longispinosus</name>
    <dbReference type="NCBI Taxonomy" id="300112"/>
    <lineage>
        <taxon>Eukaryota</taxon>
        <taxon>Metazoa</taxon>
        <taxon>Ecdysozoa</taxon>
        <taxon>Arthropoda</taxon>
        <taxon>Hexapoda</taxon>
        <taxon>Insecta</taxon>
        <taxon>Pterygota</taxon>
        <taxon>Neoptera</taxon>
        <taxon>Endopterygota</taxon>
        <taxon>Hymenoptera</taxon>
        <taxon>Apocrita</taxon>
        <taxon>Aculeata</taxon>
        <taxon>Formicoidea</taxon>
        <taxon>Formicidae</taxon>
        <taxon>Myrmicinae</taxon>
        <taxon>Temnothorax</taxon>
    </lineage>
</organism>
<dbReference type="GO" id="GO:0004252">
    <property type="term" value="F:serine-type endopeptidase activity"/>
    <property type="evidence" value="ECO:0007669"/>
    <property type="project" value="InterPro"/>
</dbReference>
<dbReference type="Gene3D" id="2.40.10.10">
    <property type="entry name" value="Trypsin-like serine proteases"/>
    <property type="match status" value="1"/>
</dbReference>